<keyword evidence="1" id="KW-0472">Membrane</keyword>
<feature type="transmembrane region" description="Helical" evidence="1">
    <location>
        <begin position="46"/>
        <end position="66"/>
    </location>
</feature>
<evidence type="ECO:0000256" key="1">
    <source>
        <dbReference type="SAM" id="Phobius"/>
    </source>
</evidence>
<proteinExistence type="predicted"/>
<keyword evidence="1" id="KW-1133">Transmembrane helix</keyword>
<dbReference type="RefSeq" id="WP_346335618.1">
    <property type="nucleotide sequence ID" value="NZ_JBBYXI010000001.1"/>
</dbReference>
<evidence type="ECO:0000313" key="2">
    <source>
        <dbReference type="EMBL" id="MEN3929620.1"/>
    </source>
</evidence>
<dbReference type="EMBL" id="JBBYXI010000001">
    <property type="protein sequence ID" value="MEN3929620.1"/>
    <property type="molecule type" value="Genomic_DNA"/>
</dbReference>
<keyword evidence="1" id="KW-0812">Transmembrane</keyword>
<protein>
    <recommendedName>
        <fullName evidence="4">RDD family protein</fullName>
    </recommendedName>
</protein>
<organism evidence="2 3">
    <name type="scientific">Hohaiivirga grylli</name>
    <dbReference type="NCBI Taxonomy" id="3133970"/>
    <lineage>
        <taxon>Bacteria</taxon>
        <taxon>Pseudomonadati</taxon>
        <taxon>Pseudomonadota</taxon>
        <taxon>Alphaproteobacteria</taxon>
        <taxon>Hyphomicrobiales</taxon>
        <taxon>Methylobacteriaceae</taxon>
        <taxon>Hohaiivirga</taxon>
    </lineage>
</organism>
<evidence type="ECO:0000313" key="3">
    <source>
        <dbReference type="Proteomes" id="UP001418637"/>
    </source>
</evidence>
<feature type="transmembrane region" description="Helical" evidence="1">
    <location>
        <begin position="12"/>
        <end position="34"/>
    </location>
</feature>
<comment type="caution">
    <text evidence="2">The sequence shown here is derived from an EMBL/GenBank/DDBJ whole genome shotgun (WGS) entry which is preliminary data.</text>
</comment>
<gene>
    <name evidence="2" type="ORF">WJT86_00930</name>
</gene>
<dbReference type="Proteomes" id="UP001418637">
    <property type="component" value="Unassembled WGS sequence"/>
</dbReference>
<name>A0ABV0BG03_9HYPH</name>
<reference evidence="2 3" key="1">
    <citation type="submission" date="2024-04" db="EMBL/GenBank/DDBJ databases">
        <title>A novel species isolated from cricket.</title>
        <authorList>
            <person name="Wang H.-C."/>
        </authorList>
    </citation>
    <scope>NUCLEOTIDE SEQUENCE [LARGE SCALE GENOMIC DNA]</scope>
    <source>
        <strain evidence="2 3">WL0021</strain>
    </source>
</reference>
<evidence type="ECO:0008006" key="4">
    <source>
        <dbReference type="Google" id="ProtNLM"/>
    </source>
</evidence>
<accession>A0ABV0BG03</accession>
<keyword evidence="3" id="KW-1185">Reference proteome</keyword>
<sequence>MAEQPSERKVSNIRIICTAFLDFLTAFAVMGYLIGLISGQTTENGFSLSGGPALILFILIIAYFVIGNRTGGTIWKRILKVPAR</sequence>